<dbReference type="InterPro" id="IPR035923">
    <property type="entry name" value="TT1751-like_sf"/>
</dbReference>
<name>A0A7S3V2S8_9STRA</name>
<dbReference type="CDD" id="cd14797">
    <property type="entry name" value="DUF302"/>
    <property type="match status" value="1"/>
</dbReference>
<dbReference type="Pfam" id="PF03625">
    <property type="entry name" value="DUF302"/>
    <property type="match status" value="1"/>
</dbReference>
<sequence length="149" mass="15983">MGIDKEDMDMEASYTEGKRFQAASFDAAIDVVTAAFQSVGFGLPPGTLNMNVSEVFTMKKVDDKFPKLQILGFCNPKFAHSLLLAEPAAALLIPCSVAIKEIVPGKVYEVAAYNIDKMGSLMSNQEGTQETVGKVKECVDAALLAIVDT</sequence>
<dbReference type="AlphaFoldDB" id="A0A7S3V2S8"/>
<dbReference type="PANTHER" id="PTHR38342">
    <property type="entry name" value="SLR5037 PROTEIN"/>
    <property type="match status" value="1"/>
</dbReference>
<dbReference type="PANTHER" id="PTHR38342:SF1">
    <property type="entry name" value="SLR5037 PROTEIN"/>
    <property type="match status" value="1"/>
</dbReference>
<evidence type="ECO:0000313" key="2">
    <source>
        <dbReference type="EMBL" id="CAE0447840.1"/>
    </source>
</evidence>
<organism evidence="2">
    <name type="scientific">Aplanochytrium stocchinoi</name>
    <dbReference type="NCBI Taxonomy" id="215587"/>
    <lineage>
        <taxon>Eukaryota</taxon>
        <taxon>Sar</taxon>
        <taxon>Stramenopiles</taxon>
        <taxon>Bigyra</taxon>
        <taxon>Labyrinthulomycetes</taxon>
        <taxon>Thraustochytrida</taxon>
        <taxon>Thraustochytriidae</taxon>
        <taxon>Aplanochytrium</taxon>
    </lineage>
</organism>
<reference evidence="2" key="1">
    <citation type="submission" date="2021-01" db="EMBL/GenBank/DDBJ databases">
        <authorList>
            <person name="Corre E."/>
            <person name="Pelletier E."/>
            <person name="Niang G."/>
            <person name="Scheremetjew M."/>
            <person name="Finn R."/>
            <person name="Kale V."/>
            <person name="Holt S."/>
            <person name="Cochrane G."/>
            <person name="Meng A."/>
            <person name="Brown T."/>
            <person name="Cohen L."/>
        </authorList>
    </citation>
    <scope>NUCLEOTIDE SEQUENCE</scope>
    <source>
        <strain evidence="2">GSBS06</strain>
    </source>
</reference>
<dbReference type="EMBL" id="HBIN01023143">
    <property type="protein sequence ID" value="CAE0447840.1"/>
    <property type="molecule type" value="Transcribed_RNA"/>
</dbReference>
<evidence type="ECO:0000259" key="1">
    <source>
        <dbReference type="Pfam" id="PF03625"/>
    </source>
</evidence>
<protein>
    <recommendedName>
        <fullName evidence="1">DUF302 domain-containing protein</fullName>
    </recommendedName>
</protein>
<dbReference type="InterPro" id="IPR005180">
    <property type="entry name" value="DUF302"/>
</dbReference>
<proteinExistence type="predicted"/>
<accession>A0A7S3V2S8</accession>
<gene>
    <name evidence="2" type="ORF">ASTO00021_LOCUS17804</name>
</gene>
<dbReference type="Gene3D" id="3.30.310.70">
    <property type="entry name" value="TT1751-like domain"/>
    <property type="match status" value="1"/>
</dbReference>
<dbReference type="SUPFAM" id="SSF103247">
    <property type="entry name" value="TT1751-like"/>
    <property type="match status" value="1"/>
</dbReference>
<feature type="domain" description="DUF302" evidence="1">
    <location>
        <begin position="57"/>
        <end position="108"/>
    </location>
</feature>